<dbReference type="GO" id="GO:0005524">
    <property type="term" value="F:ATP binding"/>
    <property type="evidence" value="ECO:0007669"/>
    <property type="project" value="UniProtKB-KW"/>
</dbReference>
<dbReference type="GO" id="GO:0016887">
    <property type="term" value="F:ATP hydrolysis activity"/>
    <property type="evidence" value="ECO:0007669"/>
    <property type="project" value="InterPro"/>
</dbReference>
<protein>
    <recommendedName>
        <fullName evidence="4">ABC transporter domain-containing protein</fullName>
    </recommendedName>
</protein>
<reference evidence="5 6" key="1">
    <citation type="submission" date="2018-05" db="EMBL/GenBank/DDBJ databases">
        <title>Streptomyces venezuelae.</title>
        <authorList>
            <person name="Kim W."/>
            <person name="Lee N."/>
            <person name="Cho B.-K."/>
        </authorList>
    </citation>
    <scope>NUCLEOTIDE SEQUENCE [LARGE SCALE GENOMIC DNA]</scope>
    <source>
        <strain evidence="5 6">ATCC 14584</strain>
    </source>
</reference>
<dbReference type="SUPFAM" id="SSF52540">
    <property type="entry name" value="P-loop containing nucleoside triphosphate hydrolases"/>
    <property type="match status" value="1"/>
</dbReference>
<evidence type="ECO:0000259" key="4">
    <source>
        <dbReference type="PROSITE" id="PS50893"/>
    </source>
</evidence>
<feature type="domain" description="ABC transporter" evidence="4">
    <location>
        <begin position="2"/>
        <end position="221"/>
    </location>
</feature>
<keyword evidence="1" id="KW-0813">Transport</keyword>
<name>A0A5P2C850_STRVZ</name>
<dbReference type="PROSITE" id="PS50893">
    <property type="entry name" value="ABC_TRANSPORTER_2"/>
    <property type="match status" value="1"/>
</dbReference>
<evidence type="ECO:0000256" key="2">
    <source>
        <dbReference type="ARBA" id="ARBA00022741"/>
    </source>
</evidence>
<evidence type="ECO:0000256" key="3">
    <source>
        <dbReference type="ARBA" id="ARBA00022840"/>
    </source>
</evidence>
<dbReference type="RefSeq" id="WP_150220748.1">
    <property type="nucleotide sequence ID" value="NZ_CP029192.1"/>
</dbReference>
<gene>
    <name evidence="5" type="ORF">DEJ48_38760</name>
</gene>
<dbReference type="PANTHER" id="PTHR42939">
    <property type="entry name" value="ABC TRANSPORTER ATP-BINDING PROTEIN ALBC-RELATED"/>
    <property type="match status" value="1"/>
</dbReference>
<evidence type="ECO:0000313" key="6">
    <source>
        <dbReference type="Proteomes" id="UP000322927"/>
    </source>
</evidence>
<dbReference type="InterPro" id="IPR003439">
    <property type="entry name" value="ABC_transporter-like_ATP-bd"/>
</dbReference>
<evidence type="ECO:0000313" key="5">
    <source>
        <dbReference type="EMBL" id="QES38567.1"/>
    </source>
</evidence>
<dbReference type="Proteomes" id="UP000322927">
    <property type="component" value="Chromosome"/>
</dbReference>
<accession>A0A5P2C850</accession>
<dbReference type="PANTHER" id="PTHR42939:SF1">
    <property type="entry name" value="ABC TRANSPORTER ATP-BINDING PROTEIN ALBC-RELATED"/>
    <property type="match status" value="1"/>
</dbReference>
<dbReference type="InterPro" id="IPR051782">
    <property type="entry name" value="ABC_Transporter_VariousFunc"/>
</dbReference>
<dbReference type="InterPro" id="IPR003593">
    <property type="entry name" value="AAA+_ATPase"/>
</dbReference>
<dbReference type="SMART" id="SM00382">
    <property type="entry name" value="AAA"/>
    <property type="match status" value="1"/>
</dbReference>
<keyword evidence="3" id="KW-0067">ATP-binding</keyword>
<dbReference type="AlphaFoldDB" id="A0A5P2C850"/>
<dbReference type="EMBL" id="CP029192">
    <property type="protein sequence ID" value="QES38567.1"/>
    <property type="molecule type" value="Genomic_DNA"/>
</dbReference>
<dbReference type="OrthoDB" id="9805514at2"/>
<keyword evidence="2" id="KW-0547">Nucleotide-binding</keyword>
<evidence type="ECO:0000256" key="1">
    <source>
        <dbReference type="ARBA" id="ARBA00022448"/>
    </source>
</evidence>
<dbReference type="Pfam" id="PF00005">
    <property type="entry name" value="ABC_tran"/>
    <property type="match status" value="1"/>
</dbReference>
<sequence>MIAAEQVIKGYGAHPVLHEVSATFRRGRVSYLLGRNGAGKTTFFKCLSGLEPFQGTITFGGQPLGKIRPELFPVFDDCALYPHLSGWENLHLLVRRKVTIADVHAATGGQVSATLLTKPGKALSYGQRKKVFITALALARPPYVFLDELANGLDYDSLAWLQAVITDLKKDSVVIAAGHQFDFYDRVADDVFALAQNRLTRLDFHPANGDRLEGAYLAHCPRDPD</sequence>
<organism evidence="5 6">
    <name type="scientific">Streptomyces venezuelae</name>
    <dbReference type="NCBI Taxonomy" id="54571"/>
    <lineage>
        <taxon>Bacteria</taxon>
        <taxon>Bacillati</taxon>
        <taxon>Actinomycetota</taxon>
        <taxon>Actinomycetes</taxon>
        <taxon>Kitasatosporales</taxon>
        <taxon>Streptomycetaceae</taxon>
        <taxon>Streptomyces</taxon>
    </lineage>
</organism>
<proteinExistence type="predicted"/>
<dbReference type="InterPro" id="IPR027417">
    <property type="entry name" value="P-loop_NTPase"/>
</dbReference>
<dbReference type="Gene3D" id="3.40.50.300">
    <property type="entry name" value="P-loop containing nucleotide triphosphate hydrolases"/>
    <property type="match status" value="1"/>
</dbReference>